<evidence type="ECO:0000256" key="3">
    <source>
        <dbReference type="ARBA" id="ARBA00015325"/>
    </source>
</evidence>
<reference evidence="17 18" key="1">
    <citation type="submission" date="2014-07" db="EMBL/GenBank/DDBJ databases">
        <title>Genome of Chryseobacterium formosense LMG 24722.</title>
        <authorList>
            <person name="Pipes S.E."/>
            <person name="Stropko S.J."/>
            <person name="Newman J.D."/>
        </authorList>
    </citation>
    <scope>NUCLEOTIDE SEQUENCE [LARGE SCALE GENOMIC DNA]</scope>
    <source>
        <strain evidence="17 18">LMG 24722</strain>
    </source>
</reference>
<dbReference type="InterPro" id="IPR047196">
    <property type="entry name" value="YidC_ALB_C"/>
</dbReference>
<feature type="transmembrane region" description="Helical" evidence="13">
    <location>
        <begin position="356"/>
        <end position="377"/>
    </location>
</feature>
<keyword evidence="18" id="KW-1185">Reference proteome</keyword>
<evidence type="ECO:0000313" key="17">
    <source>
        <dbReference type="EMBL" id="KFE99201.1"/>
    </source>
</evidence>
<evidence type="ECO:0000259" key="15">
    <source>
        <dbReference type="Pfam" id="PF02096"/>
    </source>
</evidence>
<dbReference type="EMBL" id="JPRP01000001">
    <property type="protein sequence ID" value="KFE99201.1"/>
    <property type="molecule type" value="Genomic_DNA"/>
</dbReference>
<keyword evidence="7 13" id="KW-0653">Protein transport</keyword>
<sequence>MQQNNGLDKSQIISFAVLCLVLFGFMFYFQRNSAEEEKVKAEQQKTEQAKKAVTPTPAANINPNVTPNSIQVSNLANNELKLEFSSLGGQVSKVELLKYKAYDHKTDKADLPLNLITKNNSSYGFQFKDKTGKIVNTKNLVFSPVVNGNVATLTANYNGATIQFIYTLNNNPKAELKDQYTLDFKVRTQGLSNVTSDNKADFIWDYQVRNLEKGRAQEQSHSEFSYAFNNYKDYDYDGRTTMEEDKETLNWIGVKQQFFSSVIESKAGFTQSKGNQEAIEEGEYLKKLNFEGFVAMNGGEFNQDFTWYFMPLDLPLLKSYDKNFDEILPLGWSFIGAMNRYFFMWLYSIIAGWGISAGWVIFLMTIIVKLILSPIMYKQHKLSAMMKVIRPEIDEANAKFKDADPMKKQQATMEIYRKAGVNQMAGCLPALVQIPIFYALFRFFPNFIDLRGQGFWFAKDLTAYDDLIKLPFKIPFLGDHLSVFALACTVVILIYTVMTSGNMQQPQQEGMPNMKVIMYIFPITFLFFLNTSASGLSWYYFVSNAINILIILVIKYVILDEKKIHAQIQANKEKPKAEGKFQKRMREMMEKAQEQQKTQEQQRNKKK</sequence>
<feature type="compositionally biased region" description="Basic and acidic residues" evidence="14">
    <location>
        <begin position="40"/>
        <end position="50"/>
    </location>
</feature>
<feature type="transmembrane region" description="Helical" evidence="13">
    <location>
        <begin position="539"/>
        <end position="558"/>
    </location>
</feature>
<dbReference type="STRING" id="236814.IX39_00525"/>
<dbReference type="InterPro" id="IPR028055">
    <property type="entry name" value="YidC/Oxa/ALB_C"/>
</dbReference>
<dbReference type="HAMAP" id="MF_01810">
    <property type="entry name" value="YidC_type1"/>
    <property type="match status" value="1"/>
</dbReference>
<keyword evidence="8 13" id="KW-1133">Transmembrane helix</keyword>
<keyword evidence="4 13" id="KW-0813">Transport</keyword>
<evidence type="ECO:0000256" key="8">
    <source>
        <dbReference type="ARBA" id="ARBA00022989"/>
    </source>
</evidence>
<dbReference type="RefSeq" id="WP_034672439.1">
    <property type="nucleotide sequence ID" value="NZ_FPAP01000009.1"/>
</dbReference>
<evidence type="ECO:0000256" key="14">
    <source>
        <dbReference type="SAM" id="MobiDB-lite"/>
    </source>
</evidence>
<comment type="similarity">
    <text evidence="2 13">Belongs to the OXA1/ALB3/YidC family. Type 1 subfamily.</text>
</comment>
<feature type="region of interest" description="Disordered" evidence="14">
    <location>
        <begin position="40"/>
        <end position="65"/>
    </location>
</feature>
<dbReference type="Pfam" id="PF02096">
    <property type="entry name" value="60KD_IMP"/>
    <property type="match status" value="1"/>
</dbReference>
<evidence type="ECO:0000256" key="10">
    <source>
        <dbReference type="ARBA" id="ARBA00023186"/>
    </source>
</evidence>
<dbReference type="Gene3D" id="2.70.98.90">
    <property type="match status" value="1"/>
</dbReference>
<dbReference type="CDD" id="cd20070">
    <property type="entry name" value="5TM_YidC_Alb3"/>
    <property type="match status" value="1"/>
</dbReference>
<evidence type="ECO:0000256" key="11">
    <source>
        <dbReference type="ARBA" id="ARBA00033245"/>
    </source>
</evidence>
<dbReference type="eggNOG" id="COG0706">
    <property type="taxonomic scope" value="Bacteria"/>
</dbReference>
<dbReference type="NCBIfam" id="TIGR03593">
    <property type="entry name" value="yidC_nterm"/>
    <property type="match status" value="1"/>
</dbReference>
<feature type="compositionally biased region" description="Basic and acidic residues" evidence="14">
    <location>
        <begin position="571"/>
        <end position="594"/>
    </location>
</feature>
<feature type="domain" description="Membrane insertase YidC N-terminal" evidence="16">
    <location>
        <begin position="76"/>
        <end position="334"/>
    </location>
</feature>
<dbReference type="Proteomes" id="UP000028713">
    <property type="component" value="Unassembled WGS sequence"/>
</dbReference>
<dbReference type="GO" id="GO:0005886">
    <property type="term" value="C:plasma membrane"/>
    <property type="evidence" value="ECO:0007669"/>
    <property type="project" value="UniProtKB-SubCell"/>
</dbReference>
<gene>
    <name evidence="13" type="primary">yidC</name>
    <name evidence="17" type="ORF">IX39_00525</name>
</gene>
<comment type="subcellular location">
    <subcellularLocation>
        <location evidence="1">Cell inner membrane</location>
        <topology evidence="1">Multi-pass membrane protein</topology>
    </subcellularLocation>
    <subcellularLocation>
        <location evidence="13">Cell membrane</location>
        <topology evidence="13">Multi-pass membrane protein</topology>
    </subcellularLocation>
</comment>
<keyword evidence="10 13" id="KW-0143">Chaperone</keyword>
<evidence type="ECO:0000313" key="18">
    <source>
        <dbReference type="Proteomes" id="UP000028713"/>
    </source>
</evidence>
<dbReference type="PANTHER" id="PTHR12428">
    <property type="entry name" value="OXA1"/>
    <property type="match status" value="1"/>
</dbReference>
<evidence type="ECO:0000256" key="13">
    <source>
        <dbReference type="HAMAP-Rule" id="MF_01810"/>
    </source>
</evidence>
<dbReference type="AlphaFoldDB" id="A0A085Z438"/>
<comment type="function">
    <text evidence="13">Required for the insertion and/or proper folding and/or complex formation of integral membrane proteins into the membrane. Involved in integration of membrane proteins that insert both dependently and independently of the Sec translocase complex, as well as at least some lipoproteins. Aids folding of multispanning membrane proteins.</text>
</comment>
<feature type="transmembrane region" description="Helical" evidence="13">
    <location>
        <begin position="12"/>
        <end position="29"/>
    </location>
</feature>
<evidence type="ECO:0000256" key="7">
    <source>
        <dbReference type="ARBA" id="ARBA00022927"/>
    </source>
</evidence>
<proteinExistence type="inferred from homology"/>
<dbReference type="Pfam" id="PF14849">
    <property type="entry name" value="YidC_periplas"/>
    <property type="match status" value="1"/>
</dbReference>
<dbReference type="GO" id="GO:0032977">
    <property type="term" value="F:membrane insertase activity"/>
    <property type="evidence" value="ECO:0007669"/>
    <property type="project" value="InterPro"/>
</dbReference>
<dbReference type="InterPro" id="IPR001708">
    <property type="entry name" value="YidC/ALB3/OXA1/COX18"/>
</dbReference>
<evidence type="ECO:0000256" key="4">
    <source>
        <dbReference type="ARBA" id="ARBA00022448"/>
    </source>
</evidence>
<dbReference type="NCBIfam" id="NF002356">
    <property type="entry name" value="PRK01318.2-3"/>
    <property type="match status" value="1"/>
</dbReference>
<accession>A0A085Z438</accession>
<dbReference type="PRINTS" id="PR00701">
    <property type="entry name" value="60KDINNERMP"/>
</dbReference>
<feature type="region of interest" description="Disordered" evidence="14">
    <location>
        <begin position="570"/>
        <end position="607"/>
    </location>
</feature>
<dbReference type="InterPro" id="IPR019998">
    <property type="entry name" value="Membr_insert_YidC"/>
</dbReference>
<evidence type="ECO:0000259" key="16">
    <source>
        <dbReference type="Pfam" id="PF14849"/>
    </source>
</evidence>
<dbReference type="GO" id="GO:0051205">
    <property type="term" value="P:protein insertion into membrane"/>
    <property type="evidence" value="ECO:0007669"/>
    <property type="project" value="TreeGrafter"/>
</dbReference>
<evidence type="ECO:0000256" key="9">
    <source>
        <dbReference type="ARBA" id="ARBA00023136"/>
    </source>
</evidence>
<dbReference type="PANTHER" id="PTHR12428:SF65">
    <property type="entry name" value="CYTOCHROME C OXIDASE ASSEMBLY PROTEIN COX18, MITOCHONDRIAL"/>
    <property type="match status" value="1"/>
</dbReference>
<evidence type="ECO:0000256" key="2">
    <source>
        <dbReference type="ARBA" id="ARBA00010527"/>
    </source>
</evidence>
<feature type="transmembrane region" description="Helical" evidence="13">
    <location>
        <begin position="421"/>
        <end position="441"/>
    </location>
</feature>
<protein>
    <recommendedName>
        <fullName evidence="3 13">Membrane protein insertase YidC</fullName>
    </recommendedName>
    <alternativeName>
        <fullName evidence="12 13">Foldase YidC</fullName>
    </alternativeName>
    <alternativeName>
        <fullName evidence="11 13">Membrane integrase YidC</fullName>
    </alternativeName>
    <alternativeName>
        <fullName evidence="13">Membrane protein YidC</fullName>
    </alternativeName>
</protein>
<dbReference type="NCBIfam" id="TIGR03592">
    <property type="entry name" value="yidC_oxa1_cterm"/>
    <property type="match status" value="1"/>
</dbReference>
<name>A0A085Z438_9FLAO</name>
<feature type="transmembrane region" description="Helical" evidence="13">
    <location>
        <begin position="474"/>
        <end position="495"/>
    </location>
</feature>
<organism evidence="17 18">
    <name type="scientific">Chryseobacterium formosense</name>
    <dbReference type="NCBI Taxonomy" id="236814"/>
    <lineage>
        <taxon>Bacteria</taxon>
        <taxon>Pseudomonadati</taxon>
        <taxon>Bacteroidota</taxon>
        <taxon>Flavobacteriia</taxon>
        <taxon>Flavobacteriales</taxon>
        <taxon>Weeksellaceae</taxon>
        <taxon>Chryseobacterium group</taxon>
        <taxon>Chryseobacterium</taxon>
    </lineage>
</organism>
<evidence type="ECO:0000256" key="12">
    <source>
        <dbReference type="ARBA" id="ARBA00033342"/>
    </source>
</evidence>
<dbReference type="OrthoDB" id="9780552at2"/>
<comment type="subunit">
    <text evidence="13">Interacts with the Sec translocase complex via SecD. Specifically interacts with transmembrane segments of nascent integral membrane proteins during membrane integration.</text>
</comment>
<feature type="domain" description="Membrane insertase YidC/Oxa/ALB C-terminal" evidence="15">
    <location>
        <begin position="358"/>
        <end position="555"/>
    </location>
</feature>
<dbReference type="CDD" id="cd19961">
    <property type="entry name" value="EcYidC-like_peri"/>
    <property type="match status" value="1"/>
</dbReference>
<comment type="caution">
    <text evidence="17">The sequence shown here is derived from an EMBL/GenBank/DDBJ whole genome shotgun (WGS) entry which is preliminary data.</text>
</comment>
<evidence type="ECO:0000256" key="6">
    <source>
        <dbReference type="ARBA" id="ARBA00022692"/>
    </source>
</evidence>
<dbReference type="InterPro" id="IPR038221">
    <property type="entry name" value="YidC_periplasmic_sf"/>
</dbReference>
<keyword evidence="6 13" id="KW-0812">Transmembrane</keyword>
<keyword evidence="5 13" id="KW-1003">Cell membrane</keyword>
<dbReference type="InterPro" id="IPR028053">
    <property type="entry name" value="Membr_insert_YidC_N"/>
</dbReference>
<feature type="transmembrane region" description="Helical" evidence="13">
    <location>
        <begin position="516"/>
        <end position="533"/>
    </location>
</feature>
<evidence type="ECO:0000256" key="1">
    <source>
        <dbReference type="ARBA" id="ARBA00004429"/>
    </source>
</evidence>
<keyword evidence="9 13" id="KW-0472">Membrane</keyword>
<evidence type="ECO:0000256" key="5">
    <source>
        <dbReference type="ARBA" id="ARBA00022475"/>
    </source>
</evidence>
<dbReference type="GO" id="GO:0015031">
    <property type="term" value="P:protein transport"/>
    <property type="evidence" value="ECO:0007669"/>
    <property type="project" value="UniProtKB-KW"/>
</dbReference>